<dbReference type="Pfam" id="PF07686">
    <property type="entry name" value="V-set"/>
    <property type="match status" value="1"/>
</dbReference>
<dbReference type="PANTHER" id="PTHR19971">
    <property type="entry name" value="SIGNAL-REGULATORY PROTEIN BETA"/>
    <property type="match status" value="1"/>
</dbReference>
<dbReference type="Pfam" id="PF07654">
    <property type="entry name" value="C1-set"/>
    <property type="match status" value="1"/>
</dbReference>
<dbReference type="InterPro" id="IPR051755">
    <property type="entry name" value="Ig-like_CS_Receptor"/>
</dbReference>
<evidence type="ECO:0000256" key="1">
    <source>
        <dbReference type="ARBA" id="ARBA00023157"/>
    </source>
</evidence>
<keyword evidence="1" id="KW-1015">Disulfide bond</keyword>
<dbReference type="Gene3D" id="2.60.40.10">
    <property type="entry name" value="Immunoglobulins"/>
    <property type="match status" value="2"/>
</dbReference>
<keyword evidence="2" id="KW-0325">Glycoprotein</keyword>
<dbReference type="InterPro" id="IPR003599">
    <property type="entry name" value="Ig_sub"/>
</dbReference>
<feature type="non-terminal residue" evidence="5">
    <location>
        <position position="1"/>
    </location>
</feature>
<organism evidence="5 6">
    <name type="scientific">Atractosteus spatula</name>
    <name type="common">Alligator gar</name>
    <name type="synonym">Lepisosteus spatula</name>
    <dbReference type="NCBI Taxonomy" id="7917"/>
    <lineage>
        <taxon>Eukaryota</taxon>
        <taxon>Metazoa</taxon>
        <taxon>Chordata</taxon>
        <taxon>Craniata</taxon>
        <taxon>Vertebrata</taxon>
        <taxon>Euteleostomi</taxon>
        <taxon>Actinopterygii</taxon>
        <taxon>Neopterygii</taxon>
        <taxon>Holostei</taxon>
        <taxon>Semionotiformes</taxon>
        <taxon>Lepisosteidae</taxon>
        <taxon>Atractosteus</taxon>
    </lineage>
</organism>
<name>A0A8J7NH94_ATRSP</name>
<dbReference type="Proteomes" id="UP000736164">
    <property type="component" value="Unassembled WGS sequence"/>
</dbReference>
<dbReference type="SMART" id="SM00409">
    <property type="entry name" value="IG"/>
    <property type="match status" value="2"/>
</dbReference>
<evidence type="ECO:0000256" key="2">
    <source>
        <dbReference type="ARBA" id="ARBA00023180"/>
    </source>
</evidence>
<feature type="domain" description="Ig-like" evidence="4">
    <location>
        <begin position="209"/>
        <end position="310"/>
    </location>
</feature>
<dbReference type="SUPFAM" id="SSF48726">
    <property type="entry name" value="Immunoglobulin"/>
    <property type="match status" value="3"/>
</dbReference>
<evidence type="ECO:0000313" key="5">
    <source>
        <dbReference type="EMBL" id="MBN3313332.1"/>
    </source>
</evidence>
<sequence>LSVSLCLCRGQSRGHSVSVSLCVSVGLSPEVTVSQPQSSVTADPGDSVTLNCTLSRLALGPLKWSRGTGPQKQQLDIKPAETPGHISWAISNHQTDKTIVISELSVGDSGVYYCEWYRSSQDQPSASGSGITLTVRGKPIITPPAGRASPGERVTLSCESEGAGDTPLSWDRDGQTQTGVQERHLTDRSRSSLTLTAAPSFVTSTVRFPPAVKVTGQTQLVQGQSANLTCQLSGFYPVNWTLQWLLNDKTLDTQAGTQISRTEPQPSEEGTFTQSSLVQLTGSLELRAAALVCQAEFVGNHTERDSITLRVRGQCVTVCVCTDPQRHCPTEGQRSVCYCVSVLTLRDIVTLRVRGQCVTVYLY</sequence>
<proteinExistence type="predicted"/>
<dbReference type="InterPro" id="IPR013783">
    <property type="entry name" value="Ig-like_fold"/>
</dbReference>
<dbReference type="EMBL" id="JAAWVO010011385">
    <property type="protein sequence ID" value="MBN3313332.1"/>
    <property type="molecule type" value="Genomic_DNA"/>
</dbReference>
<evidence type="ECO:0000259" key="4">
    <source>
        <dbReference type="PROSITE" id="PS50835"/>
    </source>
</evidence>
<reference evidence="5" key="1">
    <citation type="journal article" date="2021" name="Cell">
        <title>Tracing the genetic footprints of vertebrate landing in non-teleost ray-finned fishes.</title>
        <authorList>
            <person name="Bi X."/>
            <person name="Wang K."/>
            <person name="Yang L."/>
            <person name="Pan H."/>
            <person name="Jiang H."/>
            <person name="Wei Q."/>
            <person name="Fang M."/>
            <person name="Yu H."/>
            <person name="Zhu C."/>
            <person name="Cai Y."/>
            <person name="He Y."/>
            <person name="Gan X."/>
            <person name="Zeng H."/>
            <person name="Yu D."/>
            <person name="Zhu Y."/>
            <person name="Jiang H."/>
            <person name="Qiu Q."/>
            <person name="Yang H."/>
            <person name="Zhang Y.E."/>
            <person name="Wang W."/>
            <person name="Zhu M."/>
            <person name="He S."/>
            <person name="Zhang G."/>
        </authorList>
    </citation>
    <scope>NUCLEOTIDE SEQUENCE</scope>
    <source>
        <strain evidence="5">Allg_001</strain>
    </source>
</reference>
<feature type="non-terminal residue" evidence="5">
    <location>
        <position position="363"/>
    </location>
</feature>
<dbReference type="InterPro" id="IPR013106">
    <property type="entry name" value="Ig_V-set"/>
</dbReference>
<dbReference type="InterPro" id="IPR003597">
    <property type="entry name" value="Ig_C1-set"/>
</dbReference>
<feature type="domain" description="Ig-like" evidence="4">
    <location>
        <begin position="29"/>
        <end position="127"/>
    </location>
</feature>
<dbReference type="AlphaFoldDB" id="A0A8J7NH94"/>
<accession>A0A8J7NH94</accession>
<gene>
    <name evidence="5" type="primary">Sirpa_1</name>
    <name evidence="5" type="ORF">GTO95_0002679</name>
</gene>
<feature type="region of interest" description="Disordered" evidence="3">
    <location>
        <begin position="140"/>
        <end position="190"/>
    </location>
</feature>
<dbReference type="InterPro" id="IPR007110">
    <property type="entry name" value="Ig-like_dom"/>
</dbReference>
<dbReference type="InterPro" id="IPR036179">
    <property type="entry name" value="Ig-like_dom_sf"/>
</dbReference>
<comment type="caution">
    <text evidence="5">The sequence shown here is derived from an EMBL/GenBank/DDBJ whole genome shotgun (WGS) entry which is preliminary data.</text>
</comment>
<evidence type="ECO:0000313" key="6">
    <source>
        <dbReference type="Proteomes" id="UP000736164"/>
    </source>
</evidence>
<evidence type="ECO:0000256" key="3">
    <source>
        <dbReference type="SAM" id="MobiDB-lite"/>
    </source>
</evidence>
<feature type="compositionally biased region" description="Basic and acidic residues" evidence="3">
    <location>
        <begin position="181"/>
        <end position="190"/>
    </location>
</feature>
<keyword evidence="6" id="KW-1185">Reference proteome</keyword>
<dbReference type="SMART" id="SM00407">
    <property type="entry name" value="IGc1"/>
    <property type="match status" value="1"/>
</dbReference>
<dbReference type="SMART" id="SM00406">
    <property type="entry name" value="IGv"/>
    <property type="match status" value="1"/>
</dbReference>
<dbReference type="PROSITE" id="PS50835">
    <property type="entry name" value="IG_LIKE"/>
    <property type="match status" value="3"/>
</dbReference>
<protein>
    <submittedName>
        <fullName evidence="5">SHPS1 phosphatase</fullName>
    </submittedName>
</protein>
<feature type="domain" description="Ig-like" evidence="4">
    <location>
        <begin position="139"/>
        <end position="198"/>
    </location>
</feature>